<gene>
    <name evidence="11" type="ORF">DIURU_001028</name>
</gene>
<evidence type="ECO:0000256" key="4">
    <source>
        <dbReference type="ARBA" id="ARBA00022448"/>
    </source>
</evidence>
<dbReference type="EMBL" id="SWFT01000034">
    <property type="protein sequence ID" value="KAA8906450.1"/>
    <property type="molecule type" value="Genomic_DNA"/>
</dbReference>
<dbReference type="GO" id="GO:0032258">
    <property type="term" value="P:cytoplasm to vacuole targeting by the Cvt pathway"/>
    <property type="evidence" value="ECO:0007669"/>
    <property type="project" value="TreeGrafter"/>
</dbReference>
<keyword evidence="6" id="KW-0333">Golgi apparatus</keyword>
<comment type="caution">
    <text evidence="11">The sequence shown here is derived from an EMBL/GenBank/DDBJ whole genome shotgun (WGS) entry which is preliminary data.</text>
</comment>
<dbReference type="PANTHER" id="PTHR13302">
    <property type="entry name" value="CONSERVED OLIGOMERIC GOLGI COMPLEX COMPONENT 3"/>
    <property type="match status" value="1"/>
</dbReference>
<name>A0A642UVK5_DIURU</name>
<dbReference type="GeneID" id="54779681"/>
<proteinExistence type="inferred from homology"/>
<dbReference type="GO" id="GO:0017119">
    <property type="term" value="C:Golgi transport complex"/>
    <property type="evidence" value="ECO:0007669"/>
    <property type="project" value="TreeGrafter"/>
</dbReference>
<dbReference type="VEuPathDB" id="FungiDB:DIURU_001028"/>
<dbReference type="GO" id="GO:0007030">
    <property type="term" value="P:Golgi organization"/>
    <property type="evidence" value="ECO:0007669"/>
    <property type="project" value="TreeGrafter"/>
</dbReference>
<keyword evidence="7" id="KW-0472">Membrane</keyword>
<feature type="domain" description="Conserved oligomeric Golgi complex subunit 3 N-terminal" evidence="9">
    <location>
        <begin position="110"/>
        <end position="251"/>
    </location>
</feature>
<dbReference type="AlphaFoldDB" id="A0A642UVK5"/>
<evidence type="ECO:0000256" key="5">
    <source>
        <dbReference type="ARBA" id="ARBA00022927"/>
    </source>
</evidence>
<dbReference type="Proteomes" id="UP000449547">
    <property type="component" value="Unassembled WGS sequence"/>
</dbReference>
<keyword evidence="12" id="KW-1185">Reference proteome</keyword>
<evidence type="ECO:0000259" key="10">
    <source>
        <dbReference type="Pfam" id="PF20671"/>
    </source>
</evidence>
<comment type="subcellular location">
    <subcellularLocation>
        <location evidence="1">Golgi apparatus membrane</location>
        <topology evidence="1">Peripheral membrane protein</topology>
    </subcellularLocation>
</comment>
<dbReference type="OMA" id="DEFELWG"/>
<evidence type="ECO:0000256" key="7">
    <source>
        <dbReference type="ARBA" id="ARBA00023136"/>
    </source>
</evidence>
<reference evidence="11 12" key="1">
    <citation type="submission" date="2019-07" db="EMBL/GenBank/DDBJ databases">
        <title>Genome assembly of two rare yeast pathogens: Diutina rugosa and Trichomonascus ciferrii.</title>
        <authorList>
            <person name="Mixao V."/>
            <person name="Saus E."/>
            <person name="Hansen A."/>
            <person name="Lass-Flor C."/>
            <person name="Gabaldon T."/>
        </authorList>
    </citation>
    <scope>NUCLEOTIDE SEQUENCE [LARGE SCALE GENOMIC DNA]</scope>
    <source>
        <strain evidence="11 12">CBS 613</strain>
    </source>
</reference>
<evidence type="ECO:0000256" key="1">
    <source>
        <dbReference type="ARBA" id="ARBA00004395"/>
    </source>
</evidence>
<comment type="similarity">
    <text evidence="2">Belongs to the COG3 family.</text>
</comment>
<keyword evidence="5" id="KW-0653">Protein transport</keyword>
<protein>
    <recommendedName>
        <fullName evidence="3">Conserved oligomeric Golgi complex subunit 3</fullName>
    </recommendedName>
    <alternativeName>
        <fullName evidence="8">Component of oligomeric Golgi complex 3</fullName>
    </alternativeName>
</protein>
<evidence type="ECO:0000256" key="6">
    <source>
        <dbReference type="ARBA" id="ARBA00023034"/>
    </source>
</evidence>
<dbReference type="InterPro" id="IPR048320">
    <property type="entry name" value="COG3_N"/>
</dbReference>
<dbReference type="Pfam" id="PF04136">
    <property type="entry name" value="COG3_N"/>
    <property type="match status" value="1"/>
</dbReference>
<dbReference type="GO" id="GO:0005801">
    <property type="term" value="C:cis-Golgi network"/>
    <property type="evidence" value="ECO:0007669"/>
    <property type="project" value="InterPro"/>
</dbReference>
<evidence type="ECO:0000313" key="12">
    <source>
        <dbReference type="Proteomes" id="UP000449547"/>
    </source>
</evidence>
<dbReference type="GO" id="GO:0000139">
    <property type="term" value="C:Golgi membrane"/>
    <property type="evidence" value="ECO:0007669"/>
    <property type="project" value="UniProtKB-SubCell"/>
</dbReference>
<evidence type="ECO:0000259" key="9">
    <source>
        <dbReference type="Pfam" id="PF04136"/>
    </source>
</evidence>
<dbReference type="Pfam" id="PF20671">
    <property type="entry name" value="COG3_C"/>
    <property type="match status" value="1"/>
</dbReference>
<dbReference type="PANTHER" id="PTHR13302:SF8">
    <property type="entry name" value="CONSERVED OLIGOMERIC GOLGI COMPLEX SUBUNIT 3"/>
    <property type="match status" value="1"/>
</dbReference>
<dbReference type="GO" id="GO:0006891">
    <property type="term" value="P:intra-Golgi vesicle-mediated transport"/>
    <property type="evidence" value="ECO:0007669"/>
    <property type="project" value="TreeGrafter"/>
</dbReference>
<evidence type="ECO:0000256" key="8">
    <source>
        <dbReference type="ARBA" id="ARBA00031339"/>
    </source>
</evidence>
<accession>A0A642UVK5</accession>
<dbReference type="GO" id="GO:0006914">
    <property type="term" value="P:autophagy"/>
    <property type="evidence" value="ECO:0007669"/>
    <property type="project" value="TreeGrafter"/>
</dbReference>
<organism evidence="11 12">
    <name type="scientific">Diutina rugosa</name>
    <name type="common">Yeast</name>
    <name type="synonym">Candida rugosa</name>
    <dbReference type="NCBI Taxonomy" id="5481"/>
    <lineage>
        <taxon>Eukaryota</taxon>
        <taxon>Fungi</taxon>
        <taxon>Dikarya</taxon>
        <taxon>Ascomycota</taxon>
        <taxon>Saccharomycotina</taxon>
        <taxon>Pichiomycetes</taxon>
        <taxon>Debaryomycetaceae</taxon>
        <taxon>Diutina</taxon>
    </lineage>
</organism>
<dbReference type="OrthoDB" id="296793at2759"/>
<sequence length="740" mass="85720">MVRNRRQSIVEEIASGDHVVVTPEPPLKPQLSHQVSVCKAKSLIDLSIKSSEWETSDKLYLDPLDGKTSDTIWRKHGQKYNYQTYLSKEAINAIEDEQMDHLLNFATACDINSNALNDLVTESDNILEKLSKLEIKYYQVTSETAEFDQGSKRLLDIQAEEKARYEQMTGYLKHFTKFDFIAKHLNRSGYRLVVSRSDVFRNEILAVLDDAIKFLNEHPNLKDIEIYKSRFRQCMTRSMTLIKNWLVDEIKSRQDQVVSLASKSKKANPELFVFAEFMSYDYDTFRSWVEEIEKRIPEHAEYKGLLWDVNNQFFKTRLKLIRTIPPFTATDDIPVVQKVQELFNYYNRLVIKELDIYLKYFGADADQDQLYHYLRTMLDTLYDTIRGMILKETNISELCQLATLLQKYYEFEGEASPTEVNFGALYKSIVEEVQARLIFRIQLYVDNILMKYQPKAEDLQLGRRRSSSTQAEVNVLDVDFKENLFESLYLPLGKGLTLLTTIYGLINNAVFDDIAHYIVHACIELLNGHFINLATTHLGALDAKLLYLKNLLLLREQVNNFDIRIVHNDYSIDFTSGLTDIWQTLRQGQFSLNNAGLIEMVQKSVPRVVNNMSDANHEIEMELNNAVNDFIKEASNIVSEPIISGRDSSDPKAVNSSYKHALITKVPYVYKQLVVFISDPLVRNYLMTNLTNLLVVTYENYYTYLVGHLTDKSLINDLMEVDTMRGFLTELVNEQYEGNQ</sequence>
<evidence type="ECO:0000256" key="3">
    <source>
        <dbReference type="ARBA" id="ARBA00020976"/>
    </source>
</evidence>
<evidence type="ECO:0000256" key="2">
    <source>
        <dbReference type="ARBA" id="ARBA00009936"/>
    </source>
</evidence>
<evidence type="ECO:0000313" key="11">
    <source>
        <dbReference type="EMBL" id="KAA8906450.1"/>
    </source>
</evidence>
<dbReference type="InterPro" id="IPR007265">
    <property type="entry name" value="COG_su3"/>
</dbReference>
<dbReference type="RefSeq" id="XP_034014160.1">
    <property type="nucleotide sequence ID" value="XM_034153527.1"/>
</dbReference>
<feature type="domain" description="Conserved oligomeric Golgi complex subunit 3 C-terminal" evidence="10">
    <location>
        <begin position="272"/>
        <end position="575"/>
    </location>
</feature>
<dbReference type="InterPro" id="IPR048685">
    <property type="entry name" value="COG3_C"/>
</dbReference>
<keyword evidence="4" id="KW-0813">Transport</keyword>